<dbReference type="InterPro" id="IPR044845">
    <property type="entry name" value="HPAT/SRGT1-like"/>
</dbReference>
<dbReference type="Pfam" id="PF23452">
    <property type="entry name" value="HPAT"/>
    <property type="match status" value="1"/>
</dbReference>
<name>A0A0M0K2W9_9EUKA</name>
<evidence type="ECO:0000256" key="3">
    <source>
        <dbReference type="ARBA" id="ARBA00022679"/>
    </source>
</evidence>
<dbReference type="PANTHER" id="PTHR31485">
    <property type="entry name" value="PEPTIDYL SERINE ALPHA-GALACTOSYLTRANSFERASE"/>
    <property type="match status" value="1"/>
</dbReference>
<keyword evidence="9" id="KW-1185">Reference proteome</keyword>
<evidence type="ECO:0000256" key="5">
    <source>
        <dbReference type="ARBA" id="ARBA00022989"/>
    </source>
</evidence>
<evidence type="ECO:0000256" key="1">
    <source>
        <dbReference type="ARBA" id="ARBA00004167"/>
    </source>
</evidence>
<proteinExistence type="predicted"/>
<comment type="subcellular location">
    <subcellularLocation>
        <location evidence="1">Membrane</location>
        <topology evidence="1">Single-pass membrane protein</topology>
    </subcellularLocation>
</comment>
<keyword evidence="5" id="KW-1133">Transmembrane helix</keyword>
<dbReference type="GO" id="GO:0016020">
    <property type="term" value="C:membrane"/>
    <property type="evidence" value="ECO:0007669"/>
    <property type="project" value="UniProtKB-SubCell"/>
</dbReference>
<dbReference type="EMBL" id="JWZX01001586">
    <property type="protein sequence ID" value="KOO33155.1"/>
    <property type="molecule type" value="Genomic_DNA"/>
</dbReference>
<evidence type="ECO:0000256" key="6">
    <source>
        <dbReference type="ARBA" id="ARBA00023136"/>
    </source>
</evidence>
<evidence type="ECO:0000256" key="2">
    <source>
        <dbReference type="ARBA" id="ARBA00022676"/>
    </source>
</evidence>
<dbReference type="PANTHER" id="PTHR31485:SF4">
    <property type="entry name" value="HYDROXYPROLINE O-ARABINOSYLTRANSFERASE RDN1"/>
    <property type="match status" value="1"/>
</dbReference>
<evidence type="ECO:0000256" key="4">
    <source>
        <dbReference type="ARBA" id="ARBA00022692"/>
    </source>
</evidence>
<dbReference type="OrthoDB" id="10259977at2759"/>
<reference evidence="9" key="1">
    <citation type="journal article" date="2015" name="PLoS Genet.">
        <title>Genome Sequence and Transcriptome Analyses of Chrysochromulina tobin: Metabolic Tools for Enhanced Algal Fitness in the Prominent Order Prymnesiales (Haptophyceae).</title>
        <authorList>
            <person name="Hovde B.T."/>
            <person name="Deodato C.R."/>
            <person name="Hunsperger H.M."/>
            <person name="Ryken S.A."/>
            <person name="Yost W."/>
            <person name="Jha R.K."/>
            <person name="Patterson J."/>
            <person name="Monnat R.J. Jr."/>
            <person name="Barlow S.B."/>
            <person name="Starkenburg S.R."/>
            <person name="Cattolico R.A."/>
        </authorList>
    </citation>
    <scope>NUCLEOTIDE SEQUENCE</scope>
    <source>
        <strain evidence="9">CCMP291</strain>
    </source>
</reference>
<feature type="domain" description="Hydroxyproline O-arabinosyltransferase-like" evidence="7">
    <location>
        <begin position="1"/>
        <end position="298"/>
    </location>
</feature>
<dbReference type="AlphaFoldDB" id="A0A0M0K2W9"/>
<keyword evidence="2" id="KW-0328">Glycosyltransferase</keyword>
<protein>
    <recommendedName>
        <fullName evidence="7">Hydroxyproline O-arabinosyltransferase-like domain-containing protein</fullName>
    </recommendedName>
</protein>
<gene>
    <name evidence="8" type="ORF">Ctob_011320</name>
</gene>
<dbReference type="Proteomes" id="UP000037460">
    <property type="component" value="Unassembled WGS sequence"/>
</dbReference>
<keyword evidence="3" id="KW-0808">Transferase</keyword>
<accession>A0A0M0K2W9</accession>
<dbReference type="GO" id="GO:0016757">
    <property type="term" value="F:glycosyltransferase activity"/>
    <property type="evidence" value="ECO:0007669"/>
    <property type="project" value="UniProtKB-KW"/>
</dbReference>
<comment type="caution">
    <text evidence="8">The sequence shown here is derived from an EMBL/GenBank/DDBJ whole genome shotgun (WGS) entry which is preliminary data.</text>
</comment>
<keyword evidence="6" id="KW-0472">Membrane</keyword>
<evidence type="ECO:0000259" key="7">
    <source>
        <dbReference type="Pfam" id="PF23452"/>
    </source>
</evidence>
<keyword evidence="4" id="KW-0812">Transmembrane</keyword>
<organism evidence="8 9">
    <name type="scientific">Chrysochromulina tobinii</name>
    <dbReference type="NCBI Taxonomy" id="1460289"/>
    <lineage>
        <taxon>Eukaryota</taxon>
        <taxon>Haptista</taxon>
        <taxon>Haptophyta</taxon>
        <taxon>Prymnesiophyceae</taxon>
        <taxon>Prymnesiales</taxon>
        <taxon>Chrysochromulinaceae</taxon>
        <taxon>Chrysochromulina</taxon>
    </lineage>
</organism>
<evidence type="ECO:0000313" key="8">
    <source>
        <dbReference type="EMBL" id="KOO33155.1"/>
    </source>
</evidence>
<dbReference type="InterPro" id="IPR056508">
    <property type="entry name" value="HPAT-like"/>
</dbReference>
<sequence length="565" mass="62567">MTAASGLYQEWQSRIAYYHYQKMKRLNPCSDIGGFTRLFNTPNAQPDSLMDEIPTVLVKQLGHGTCSECDRGFIVMNRPWGVVQFVEGEHFRDRIPEEYILVIETDHMMMKPLENSATPELPIGFGFYYMLGTDPKLKPVVQQFLDPSISPDTVDAVGPSPILIHKPLLRKLARPWWDMSQRMQHDNNALNIFGWVLEMYNIAARNMGIRHTVSKDLQVEPQGEGTDDMDSKIIYHYTFGLTPKPVFKGAAEWRLDKRMFYGAYPSDHLEMPPACTAKSGFVIASMWNEAAQHIEGWKTQRPAPPDAGKVDNLRSRLLANTKVEREGLGQLLRGTGPWRWGSLARLYLFGRGLAYVPGTTPSELGTLGTWEATGEQQATLTLCGKTYSLHFESASAPWTFSALLDGTRLPAKGQLLDERQHTDRVLPALPAAEQVPVADAQRHFIGGIDGGAPDAPPLVRDVAASGPWFWAGSGPLGFLRGGVLVTPWGEGVWGLERKLTTALGSDVERAPPDAVFADFAGSFHTVRMLNPGCLRMRSVRKSDGDVVGIDFAGNAERSSTCDLKP</sequence>
<evidence type="ECO:0000313" key="9">
    <source>
        <dbReference type="Proteomes" id="UP000037460"/>
    </source>
</evidence>